<dbReference type="GO" id="GO:0003700">
    <property type="term" value="F:DNA-binding transcription factor activity"/>
    <property type="evidence" value="ECO:0007669"/>
    <property type="project" value="InterPro"/>
</dbReference>
<dbReference type="Proteomes" id="UP000007460">
    <property type="component" value="Chromosome"/>
</dbReference>
<evidence type="ECO:0000256" key="3">
    <source>
        <dbReference type="ARBA" id="ARBA00023163"/>
    </source>
</evidence>
<dbReference type="Pfam" id="PF07729">
    <property type="entry name" value="FCD"/>
    <property type="match status" value="1"/>
</dbReference>
<evidence type="ECO:0000313" key="6">
    <source>
        <dbReference type="Proteomes" id="UP000007460"/>
    </source>
</evidence>
<keyword evidence="3" id="KW-0804">Transcription</keyword>
<feature type="domain" description="HTH gntR-type" evidence="4">
    <location>
        <begin position="10"/>
        <end position="77"/>
    </location>
</feature>
<dbReference type="eggNOG" id="COG1802">
    <property type="taxonomic scope" value="Bacteria"/>
</dbReference>
<dbReference type="EC" id="1.1.1.131" evidence="5"/>
<dbReference type="InterPro" id="IPR011711">
    <property type="entry name" value="GntR_C"/>
</dbReference>
<dbReference type="Gene3D" id="1.20.120.530">
    <property type="entry name" value="GntR ligand-binding domain-like"/>
    <property type="match status" value="1"/>
</dbReference>
<sequence length="238" mass="27233">MKNGPTRKRGDSAKFVYQHLRESIICLELAPGELLDEASLSSRFLMSRSPIREALIRLSMEGLVHTLPNKNSVVAPLGLDTLPDYLDALELIQRLVTRLAAQFRTEDDLEFMRAKQIEFRNALAQADFALMIDSNREFHMAISKAARNKYFDFLYSRLLDDGKRMLYLYFNSFFEGVPDSVADEHDLIIDAIENKDADRAETLAKAHAIDVATKFLNYLNDRHSTDFDIRVKPRDGQS</sequence>
<dbReference type="SMART" id="SM00345">
    <property type="entry name" value="HTH_GNTR"/>
    <property type="match status" value="1"/>
</dbReference>
<dbReference type="GO" id="GO:0003677">
    <property type="term" value="F:DNA binding"/>
    <property type="evidence" value="ECO:0007669"/>
    <property type="project" value="UniProtKB-KW"/>
</dbReference>
<dbReference type="PANTHER" id="PTHR43537">
    <property type="entry name" value="TRANSCRIPTIONAL REGULATOR, GNTR FAMILY"/>
    <property type="match status" value="1"/>
</dbReference>
<keyword evidence="1" id="KW-0805">Transcription regulation</keyword>
<dbReference type="HOGENOM" id="CLU_017584_5_2_5"/>
<evidence type="ECO:0000313" key="5">
    <source>
        <dbReference type="EMBL" id="ADE38553.1"/>
    </source>
</evidence>
<evidence type="ECO:0000259" key="4">
    <source>
        <dbReference type="PROSITE" id="PS50949"/>
    </source>
</evidence>
<dbReference type="Gene3D" id="1.10.10.10">
    <property type="entry name" value="Winged helix-like DNA-binding domain superfamily/Winged helix DNA-binding domain"/>
    <property type="match status" value="1"/>
</dbReference>
<dbReference type="GO" id="GO:0050090">
    <property type="term" value="F:mannuronate reductase activity"/>
    <property type="evidence" value="ECO:0007669"/>
    <property type="project" value="UniProtKB-EC"/>
</dbReference>
<accession>D5BQ55</accession>
<keyword evidence="2" id="KW-0238">DNA-binding</keyword>
<dbReference type="InterPro" id="IPR036390">
    <property type="entry name" value="WH_DNA-bd_sf"/>
</dbReference>
<dbReference type="SMART" id="SM00895">
    <property type="entry name" value="FCD"/>
    <property type="match status" value="1"/>
</dbReference>
<proteinExistence type="predicted"/>
<name>D5BQ55_PUNMI</name>
<keyword evidence="5" id="KW-0560">Oxidoreductase</keyword>
<dbReference type="STRING" id="488538.SAR116_0310"/>
<protein>
    <submittedName>
        <fullName evidence="5">Transcriptional regulator, GntR family</fullName>
        <ecNumber evidence="5">1.1.1.131</ecNumber>
    </submittedName>
</protein>
<dbReference type="Pfam" id="PF00392">
    <property type="entry name" value="GntR"/>
    <property type="match status" value="1"/>
</dbReference>
<evidence type="ECO:0000256" key="2">
    <source>
        <dbReference type="ARBA" id="ARBA00023125"/>
    </source>
</evidence>
<organism evidence="5 6">
    <name type="scientific">Puniceispirillum marinum (strain IMCC1322)</name>
    <dbReference type="NCBI Taxonomy" id="488538"/>
    <lineage>
        <taxon>Bacteria</taxon>
        <taxon>Pseudomonadati</taxon>
        <taxon>Pseudomonadota</taxon>
        <taxon>Alphaproteobacteria</taxon>
        <taxon>Candidatus Puniceispirillales</taxon>
        <taxon>Candidatus Puniceispirillaceae</taxon>
        <taxon>Candidatus Puniceispirillum</taxon>
    </lineage>
</organism>
<dbReference type="RefSeq" id="WP_013045183.1">
    <property type="nucleotide sequence ID" value="NC_014010.1"/>
</dbReference>
<reference evidence="5 6" key="1">
    <citation type="journal article" date="2010" name="J. Bacteriol.">
        <title>Complete genome sequence of "Candidatus Puniceispirillum marinum" IMCC1322, a representative of the SAR116 clade in the Alphaproteobacteria.</title>
        <authorList>
            <person name="Oh H.M."/>
            <person name="Kwon K.K."/>
            <person name="Kang I."/>
            <person name="Kang S.G."/>
            <person name="Lee J.H."/>
            <person name="Kim S.J."/>
            <person name="Cho J.C."/>
        </authorList>
    </citation>
    <scope>NUCLEOTIDE SEQUENCE [LARGE SCALE GENOMIC DNA]</scope>
    <source>
        <strain evidence="5 6">IMCC1322</strain>
    </source>
</reference>
<dbReference type="InterPro" id="IPR036388">
    <property type="entry name" value="WH-like_DNA-bd_sf"/>
</dbReference>
<dbReference type="OrthoDB" id="8114900at2"/>
<dbReference type="InterPro" id="IPR008920">
    <property type="entry name" value="TF_FadR/GntR_C"/>
</dbReference>
<gene>
    <name evidence="5" type="ordered locus">SAR116_0310</name>
</gene>
<dbReference type="InterPro" id="IPR000524">
    <property type="entry name" value="Tscrpt_reg_HTH_GntR"/>
</dbReference>
<dbReference type="EMBL" id="CP001751">
    <property type="protein sequence ID" value="ADE38553.1"/>
    <property type="molecule type" value="Genomic_DNA"/>
</dbReference>
<dbReference type="SUPFAM" id="SSF46785">
    <property type="entry name" value="Winged helix' DNA-binding domain"/>
    <property type="match status" value="1"/>
</dbReference>
<keyword evidence="6" id="KW-1185">Reference proteome</keyword>
<dbReference type="PANTHER" id="PTHR43537:SF53">
    <property type="entry name" value="HTH-TYPE TRANSCRIPTIONAL REPRESSOR NANR"/>
    <property type="match status" value="1"/>
</dbReference>
<evidence type="ECO:0000256" key="1">
    <source>
        <dbReference type="ARBA" id="ARBA00023015"/>
    </source>
</evidence>
<dbReference type="PRINTS" id="PR00035">
    <property type="entry name" value="HTHGNTR"/>
</dbReference>
<dbReference type="KEGG" id="apb:SAR116_0310"/>
<dbReference type="AlphaFoldDB" id="D5BQ55"/>
<dbReference type="PROSITE" id="PS50949">
    <property type="entry name" value="HTH_GNTR"/>
    <property type="match status" value="1"/>
</dbReference>
<dbReference type="SUPFAM" id="SSF48008">
    <property type="entry name" value="GntR ligand-binding domain-like"/>
    <property type="match status" value="1"/>
</dbReference>